<dbReference type="Proteomes" id="UP001151760">
    <property type="component" value="Unassembled WGS sequence"/>
</dbReference>
<protein>
    <recommendedName>
        <fullName evidence="3">Gag-Pol polyprotein</fullName>
    </recommendedName>
</protein>
<gene>
    <name evidence="1" type="ORF">Tco_1078938</name>
</gene>
<evidence type="ECO:0000313" key="1">
    <source>
        <dbReference type="EMBL" id="GJT90093.1"/>
    </source>
</evidence>
<reference evidence="1" key="1">
    <citation type="journal article" date="2022" name="Int. J. Mol. Sci.">
        <title>Draft Genome of Tanacetum Coccineum: Genomic Comparison of Closely Related Tanacetum-Family Plants.</title>
        <authorList>
            <person name="Yamashiro T."/>
            <person name="Shiraishi A."/>
            <person name="Nakayama K."/>
            <person name="Satake H."/>
        </authorList>
    </citation>
    <scope>NUCLEOTIDE SEQUENCE</scope>
</reference>
<reference evidence="1" key="2">
    <citation type="submission" date="2022-01" db="EMBL/GenBank/DDBJ databases">
        <authorList>
            <person name="Yamashiro T."/>
            <person name="Shiraishi A."/>
            <person name="Satake H."/>
            <person name="Nakayama K."/>
        </authorList>
    </citation>
    <scope>NUCLEOTIDE SEQUENCE</scope>
</reference>
<evidence type="ECO:0008006" key="3">
    <source>
        <dbReference type="Google" id="ProtNLM"/>
    </source>
</evidence>
<dbReference type="EMBL" id="BQNB010019890">
    <property type="protein sequence ID" value="GJT90093.1"/>
    <property type="molecule type" value="Genomic_DNA"/>
</dbReference>
<proteinExistence type="predicted"/>
<evidence type="ECO:0000313" key="2">
    <source>
        <dbReference type="Proteomes" id="UP001151760"/>
    </source>
</evidence>
<organism evidence="1 2">
    <name type="scientific">Tanacetum coccineum</name>
    <dbReference type="NCBI Taxonomy" id="301880"/>
    <lineage>
        <taxon>Eukaryota</taxon>
        <taxon>Viridiplantae</taxon>
        <taxon>Streptophyta</taxon>
        <taxon>Embryophyta</taxon>
        <taxon>Tracheophyta</taxon>
        <taxon>Spermatophyta</taxon>
        <taxon>Magnoliopsida</taxon>
        <taxon>eudicotyledons</taxon>
        <taxon>Gunneridae</taxon>
        <taxon>Pentapetalae</taxon>
        <taxon>asterids</taxon>
        <taxon>campanulids</taxon>
        <taxon>Asterales</taxon>
        <taxon>Asteraceae</taxon>
        <taxon>Asteroideae</taxon>
        <taxon>Anthemideae</taxon>
        <taxon>Anthemidinae</taxon>
        <taxon>Tanacetum</taxon>
    </lineage>
</organism>
<keyword evidence="2" id="KW-1185">Reference proteome</keyword>
<sequence length="124" mass="14345">MVNPRLYGHYFYKDLRQVICVREKYTQLKIRFYQYIVKQPLGPYIKDSSRNGPCPLIMGQVAEGPPYVRDSSEYNVVENKLVEADDLAKDLLILSIPNDILMNINSCETAKDLWDEIVKQMQGA</sequence>
<accession>A0ABQ5HQE2</accession>
<name>A0ABQ5HQE2_9ASTR</name>
<dbReference type="Pfam" id="PF14223">
    <property type="entry name" value="Retrotran_gag_2"/>
    <property type="match status" value="1"/>
</dbReference>
<comment type="caution">
    <text evidence="1">The sequence shown here is derived from an EMBL/GenBank/DDBJ whole genome shotgun (WGS) entry which is preliminary data.</text>
</comment>